<dbReference type="GO" id="GO:0005524">
    <property type="term" value="F:ATP binding"/>
    <property type="evidence" value="ECO:0007669"/>
    <property type="project" value="UniProtKB-KW"/>
</dbReference>
<evidence type="ECO:0000259" key="4">
    <source>
        <dbReference type="Pfam" id="PF06414"/>
    </source>
</evidence>
<dbReference type="InterPro" id="IPR027417">
    <property type="entry name" value="P-loop_NTPase"/>
</dbReference>
<keyword evidence="6" id="KW-1185">Reference proteome</keyword>
<evidence type="ECO:0000256" key="3">
    <source>
        <dbReference type="SAM" id="MobiDB-lite"/>
    </source>
</evidence>
<reference evidence="5 6" key="1">
    <citation type="submission" date="2019-03" db="EMBL/GenBank/DDBJ databases">
        <title>Rhodosporidium diobovatum UCD-FST 08-225 genome sequencing, assembly, and annotation.</title>
        <authorList>
            <person name="Fakankun I.U."/>
            <person name="Fristensky B."/>
            <person name="Levin D.B."/>
        </authorList>
    </citation>
    <scope>NUCLEOTIDE SEQUENCE [LARGE SCALE GENOMIC DNA]</scope>
    <source>
        <strain evidence="5 6">UCD-FST 08-225</strain>
    </source>
</reference>
<keyword evidence="2" id="KW-0067">ATP-binding</keyword>
<feature type="domain" description="Zeta toxin" evidence="4">
    <location>
        <begin position="170"/>
        <end position="349"/>
    </location>
</feature>
<name>A0A5C5FXF5_9BASI</name>
<dbReference type="Pfam" id="PF06414">
    <property type="entry name" value="Zeta_toxin"/>
    <property type="match status" value="1"/>
</dbReference>
<dbReference type="EMBL" id="SOZI01000066">
    <property type="protein sequence ID" value="TNY20451.1"/>
    <property type="molecule type" value="Genomic_DNA"/>
</dbReference>
<dbReference type="Gene3D" id="3.40.50.300">
    <property type="entry name" value="P-loop containing nucleotide triphosphate hydrolases"/>
    <property type="match status" value="1"/>
</dbReference>
<keyword evidence="1" id="KW-0547">Nucleotide-binding</keyword>
<organism evidence="5 6">
    <name type="scientific">Rhodotorula diobovata</name>
    <dbReference type="NCBI Taxonomy" id="5288"/>
    <lineage>
        <taxon>Eukaryota</taxon>
        <taxon>Fungi</taxon>
        <taxon>Dikarya</taxon>
        <taxon>Basidiomycota</taxon>
        <taxon>Pucciniomycotina</taxon>
        <taxon>Microbotryomycetes</taxon>
        <taxon>Sporidiobolales</taxon>
        <taxon>Sporidiobolaceae</taxon>
        <taxon>Rhodotorula</taxon>
    </lineage>
</organism>
<evidence type="ECO:0000313" key="6">
    <source>
        <dbReference type="Proteomes" id="UP000311382"/>
    </source>
</evidence>
<dbReference type="OrthoDB" id="430679at2759"/>
<protein>
    <submittedName>
        <fullName evidence="5">Zeta toxin-domain-containing protein</fullName>
    </submittedName>
</protein>
<comment type="caution">
    <text evidence="5">The sequence shown here is derived from an EMBL/GenBank/DDBJ whole genome shotgun (WGS) entry which is preliminary data.</text>
</comment>
<dbReference type="InterPro" id="IPR010488">
    <property type="entry name" value="Zeta_toxin_domain"/>
</dbReference>
<dbReference type="SUPFAM" id="SSF52540">
    <property type="entry name" value="P-loop containing nucleoside triphosphate hydrolases"/>
    <property type="match status" value="1"/>
</dbReference>
<accession>A0A5C5FXF5</accession>
<dbReference type="Proteomes" id="UP000311382">
    <property type="component" value="Unassembled WGS sequence"/>
</dbReference>
<evidence type="ECO:0000256" key="2">
    <source>
        <dbReference type="ARBA" id="ARBA00022840"/>
    </source>
</evidence>
<dbReference type="GO" id="GO:0016301">
    <property type="term" value="F:kinase activity"/>
    <property type="evidence" value="ECO:0007669"/>
    <property type="project" value="InterPro"/>
</dbReference>
<proteinExistence type="predicted"/>
<feature type="region of interest" description="Disordered" evidence="3">
    <location>
        <begin position="52"/>
        <end position="89"/>
    </location>
</feature>
<evidence type="ECO:0000256" key="1">
    <source>
        <dbReference type="ARBA" id="ARBA00022741"/>
    </source>
</evidence>
<evidence type="ECO:0000313" key="5">
    <source>
        <dbReference type="EMBL" id="TNY20451.1"/>
    </source>
</evidence>
<feature type="compositionally biased region" description="Basic and acidic residues" evidence="3">
    <location>
        <begin position="66"/>
        <end position="79"/>
    </location>
</feature>
<feature type="region of interest" description="Disordered" evidence="3">
    <location>
        <begin position="1"/>
        <end position="32"/>
    </location>
</feature>
<dbReference type="AlphaFoldDB" id="A0A5C5FXF5"/>
<feature type="region of interest" description="Disordered" evidence="3">
    <location>
        <begin position="351"/>
        <end position="394"/>
    </location>
</feature>
<sequence length="394" mass="43334">MSPSSPRYAGPQPTCPQTLDDPAPKLSPEQLAVPTTELYSAALEQAWAELDSTAAAADSARPTPSRVDELEPRPDDPSRPRPAHHGPYAVQRAGLDWTYHVVPSRARQALQDEVVTLVLQQRLRECDEAGDDEPCRVSEAREGFRRQEREREGVVRGVRSDDMGRKGGEEEEDRPLALFTAGGMGAGKGHTLKELLKSRDVRLPRNTVWIDPDALSRLLPERPQYVSNDPENASALLHPEASLLQEVCAAVAREQRRSLVVDGSLTDCGWFEGFMRQYREAGYDCEILFVSAPEDVMLRRADKRAKATGRVTHPEAIKRSRIKSPECVTKLSKPGLVRRVRLIDNSSDTAPATTMYDSALDPAWPGSTPTPYHPSGGPHGSSASVTAPRALQEL</sequence>
<feature type="compositionally biased region" description="Low complexity" evidence="3">
    <location>
        <begin position="365"/>
        <end position="382"/>
    </location>
</feature>
<gene>
    <name evidence="5" type="ORF">DMC30DRAFT_416934</name>
</gene>